<dbReference type="OrthoDB" id="6201102at2759"/>
<dbReference type="PANTHER" id="PTHR14187">
    <property type="entry name" value="ALPHA KINASE/ELONGATION FACTOR 2 KINASE"/>
    <property type="match status" value="1"/>
</dbReference>
<protein>
    <recommendedName>
        <fullName evidence="3">AIG1-type G domain-containing protein</fullName>
    </recommendedName>
</protein>
<evidence type="ECO:0000259" key="3">
    <source>
        <dbReference type="PROSITE" id="PS51720"/>
    </source>
</evidence>
<comment type="caution">
    <text evidence="4">The sequence shown here is derived from an EMBL/GenBank/DDBJ whole genome shotgun (WGS) entry which is preliminary data.</text>
</comment>
<dbReference type="Gene3D" id="3.40.50.300">
    <property type="entry name" value="P-loop containing nucleotide triphosphate hydrolases"/>
    <property type="match status" value="1"/>
</dbReference>
<evidence type="ECO:0000313" key="5">
    <source>
        <dbReference type="Proteomes" id="UP000596742"/>
    </source>
</evidence>
<dbReference type="EMBL" id="UYJE01009353">
    <property type="protein sequence ID" value="VDI72616.1"/>
    <property type="molecule type" value="Genomic_DNA"/>
</dbReference>
<organism evidence="4 5">
    <name type="scientific">Mytilus galloprovincialis</name>
    <name type="common">Mediterranean mussel</name>
    <dbReference type="NCBI Taxonomy" id="29158"/>
    <lineage>
        <taxon>Eukaryota</taxon>
        <taxon>Metazoa</taxon>
        <taxon>Spiralia</taxon>
        <taxon>Lophotrochozoa</taxon>
        <taxon>Mollusca</taxon>
        <taxon>Bivalvia</taxon>
        <taxon>Autobranchia</taxon>
        <taxon>Pteriomorphia</taxon>
        <taxon>Mytilida</taxon>
        <taxon>Mytiloidea</taxon>
        <taxon>Mytilidae</taxon>
        <taxon>Mytilinae</taxon>
        <taxon>Mytilus</taxon>
    </lineage>
</organism>
<name>A0A8B6H211_MYTGA</name>
<accession>A0A8B6H211</accession>
<keyword evidence="2" id="KW-0547">Nucleotide-binding</keyword>
<dbReference type="CDD" id="cd10229">
    <property type="entry name" value="ASKHA_NBD_HSP70_HSPA12"/>
    <property type="match status" value="1"/>
</dbReference>
<gene>
    <name evidence="4" type="ORF">MGAL_10B005874</name>
</gene>
<keyword evidence="5" id="KW-1185">Reference proteome</keyword>
<dbReference type="InterPro" id="IPR027417">
    <property type="entry name" value="P-loop_NTPase"/>
</dbReference>
<evidence type="ECO:0000313" key="4">
    <source>
        <dbReference type="EMBL" id="VDI72616.1"/>
    </source>
</evidence>
<dbReference type="Gene3D" id="3.90.640.10">
    <property type="entry name" value="Actin, Chain A, domain 4"/>
    <property type="match status" value="1"/>
</dbReference>
<dbReference type="SUPFAM" id="SSF53067">
    <property type="entry name" value="Actin-like ATPase domain"/>
    <property type="match status" value="2"/>
</dbReference>
<dbReference type="Proteomes" id="UP000596742">
    <property type="component" value="Unassembled WGS sequence"/>
</dbReference>
<comment type="similarity">
    <text evidence="1">Belongs to the TRAFAC class TrmE-Era-EngA-EngB-Septin-like GTPase superfamily. AIG1/Toc34/Toc159-like paraseptin GTPase family. IAN subfamily.</text>
</comment>
<dbReference type="PROSITE" id="PS51720">
    <property type="entry name" value="G_AIG1"/>
    <property type="match status" value="1"/>
</dbReference>
<dbReference type="GO" id="GO:0005525">
    <property type="term" value="F:GTP binding"/>
    <property type="evidence" value="ECO:0007669"/>
    <property type="project" value="InterPro"/>
</dbReference>
<dbReference type="SUPFAM" id="SSF52540">
    <property type="entry name" value="P-loop containing nucleoside triphosphate hydrolases"/>
    <property type="match status" value="1"/>
</dbReference>
<dbReference type="PANTHER" id="PTHR14187:SF5">
    <property type="entry name" value="HEAT SHOCK 70 KDA PROTEIN 12A"/>
    <property type="match status" value="1"/>
</dbReference>
<dbReference type="AlphaFoldDB" id="A0A8B6H211"/>
<dbReference type="Gene3D" id="3.30.420.40">
    <property type="match status" value="2"/>
</dbReference>
<dbReference type="InterPro" id="IPR043129">
    <property type="entry name" value="ATPase_NBD"/>
</dbReference>
<proteinExistence type="inferred from homology"/>
<dbReference type="InterPro" id="IPR006703">
    <property type="entry name" value="G_AIG1"/>
</dbReference>
<dbReference type="Pfam" id="PF04548">
    <property type="entry name" value="AIG1"/>
    <property type="match status" value="1"/>
</dbReference>
<sequence length="878" mass="99021">MAITKTIKKSDVSVENKIGAGEASELECPAALQKLPELNILIVGKLGCGKSATGNTICGKQEFKSQFSCASTTTDCQYVTCLQSSGKRYISVVDTPTLFEIQDEEVKLHHKITELFHQVPDKSFHVIILVIAAGRFTNEDDKTVRLFMENFGEVAHMCTIIVFSHEDQIGTSIEEFLQPVPDVLDFYFKRFGRRYIGFNNKSKDPNQIEGLFIVIDKMMFMKGYKTYTSKDFKEAQKKMNSNLADKEEVCELDDETKGQLRIEEKMKIEKEILEEKQNNTKLMQKLNSSDRHSKVQSGYAREYQQHAVSVQKLIVAAIDVGTTYSNYAFSSNDDFNRDPLKICINWQSERFKLSTSKMPTSLLLDSNRDLLSVGYDADNKYYDILMDGNSSDYFYFHGFKTVLHNNKNIDAQMEVKDVKGKSVLAKEVFGSFIKALKTHLTDDLTKRGFELQTQEIQWVLTVPAIWSDAAKQLMRESAIWAGIPGDCLKLALEPEAAAIFYQYRGTGKQNNDELKNRIVESGSRYMVVDIGGGIVDITVHERTKQGQLKELCRAAGNDCGGNAMNESCLQMFKNIFGDTIMQLLKENHLNEYFELVRQFESTKGTVKNTGKVTITIPYMYLSELCAAANSGDLNSLVLSSPYAEYIRLRGDKMRINSSFFWSLFKPITEKIISLIKGVLSRKEVSGVSTLLLVGGSSNYHFIRDAIVNEITNPCVIVPEEADLSILKGSVLFGHEQDYICSRVMQFSYGVGEILDPENLDKKQPIASPKPNKCRNIFSKIIERDQVVETGQKIPTRHSIVDAEQKELKLKLYASTKKSPTYTDEENCSFLGTVTIQLPSSNVGEREIMLEYVFGDTEIGVTAFDVPTHTQLRSSFDLI</sequence>
<evidence type="ECO:0000256" key="1">
    <source>
        <dbReference type="ARBA" id="ARBA00008535"/>
    </source>
</evidence>
<evidence type="ECO:0000256" key="2">
    <source>
        <dbReference type="ARBA" id="ARBA00022741"/>
    </source>
</evidence>
<reference evidence="4" key="1">
    <citation type="submission" date="2018-11" db="EMBL/GenBank/DDBJ databases">
        <authorList>
            <person name="Alioto T."/>
            <person name="Alioto T."/>
        </authorList>
    </citation>
    <scope>NUCLEOTIDE SEQUENCE</scope>
</reference>
<feature type="domain" description="AIG1-type G" evidence="3">
    <location>
        <begin position="35"/>
        <end position="236"/>
    </location>
</feature>